<gene>
    <name evidence="11" type="ORF">NQ317_007328</name>
</gene>
<evidence type="ECO:0000256" key="3">
    <source>
        <dbReference type="ARBA" id="ARBA00022606"/>
    </source>
</evidence>
<dbReference type="PANTHER" id="PTHR21137">
    <property type="entry name" value="ODORANT RECEPTOR"/>
    <property type="match status" value="1"/>
</dbReference>
<dbReference type="Pfam" id="PF02949">
    <property type="entry name" value="7tm_6"/>
    <property type="match status" value="1"/>
</dbReference>
<keyword evidence="3 10" id="KW-0716">Sensory transduction</keyword>
<dbReference type="InterPro" id="IPR004117">
    <property type="entry name" value="7tm6_olfct_rcpt"/>
</dbReference>
<keyword evidence="5 10" id="KW-0552">Olfaction</keyword>
<evidence type="ECO:0000256" key="4">
    <source>
        <dbReference type="ARBA" id="ARBA00022692"/>
    </source>
</evidence>
<accession>A0ABQ9JAT7</accession>
<feature type="transmembrane region" description="Helical" evidence="10">
    <location>
        <begin position="118"/>
        <end position="136"/>
    </location>
</feature>
<comment type="similarity">
    <text evidence="10">Belongs to the insect chemoreceptor superfamily. Heteromeric odorant receptor channel (TC 1.A.69) family.</text>
</comment>
<evidence type="ECO:0000256" key="1">
    <source>
        <dbReference type="ARBA" id="ARBA00004651"/>
    </source>
</evidence>
<evidence type="ECO:0000256" key="2">
    <source>
        <dbReference type="ARBA" id="ARBA00022475"/>
    </source>
</evidence>
<dbReference type="PANTHER" id="PTHR21137:SF35">
    <property type="entry name" value="ODORANT RECEPTOR 19A-RELATED"/>
    <property type="match status" value="1"/>
</dbReference>
<comment type="subcellular location">
    <subcellularLocation>
        <location evidence="1 10">Cell membrane</location>
        <topology evidence="1 10">Multi-pass membrane protein</topology>
    </subcellularLocation>
</comment>
<name>A0ABQ9JAT7_9CUCU</name>
<evidence type="ECO:0000256" key="7">
    <source>
        <dbReference type="ARBA" id="ARBA00023136"/>
    </source>
</evidence>
<reference evidence="11" key="1">
    <citation type="journal article" date="2023" name="Insect Mol. Biol.">
        <title>Genome sequencing provides insights into the evolution of gene families encoding plant cell wall-degrading enzymes in longhorned beetles.</title>
        <authorList>
            <person name="Shin N.R."/>
            <person name="Okamura Y."/>
            <person name="Kirsch R."/>
            <person name="Pauchet Y."/>
        </authorList>
    </citation>
    <scope>NUCLEOTIDE SEQUENCE</scope>
    <source>
        <strain evidence="11">MMC_N1</strain>
    </source>
</reference>
<comment type="caution">
    <text evidence="10">Lacks conserved residue(s) required for the propagation of feature annotation.</text>
</comment>
<feature type="transmembrane region" description="Helical" evidence="10">
    <location>
        <begin position="352"/>
        <end position="372"/>
    </location>
</feature>
<feature type="transmembrane region" description="Helical" evidence="10">
    <location>
        <begin position="80"/>
        <end position="98"/>
    </location>
</feature>
<dbReference type="Proteomes" id="UP001162164">
    <property type="component" value="Unassembled WGS sequence"/>
</dbReference>
<proteinExistence type="inferred from homology"/>
<evidence type="ECO:0000256" key="8">
    <source>
        <dbReference type="ARBA" id="ARBA00023170"/>
    </source>
</evidence>
<keyword evidence="6 10" id="KW-1133">Transmembrane helix</keyword>
<evidence type="ECO:0000313" key="11">
    <source>
        <dbReference type="EMBL" id="KAJ8974557.1"/>
    </source>
</evidence>
<comment type="caution">
    <text evidence="11">The sequence shown here is derived from an EMBL/GenBank/DDBJ whole genome shotgun (WGS) entry which is preliminary data.</text>
</comment>
<keyword evidence="12" id="KW-1185">Reference proteome</keyword>
<evidence type="ECO:0000256" key="6">
    <source>
        <dbReference type="ARBA" id="ARBA00022989"/>
    </source>
</evidence>
<evidence type="ECO:0000256" key="10">
    <source>
        <dbReference type="RuleBase" id="RU351113"/>
    </source>
</evidence>
<evidence type="ECO:0000313" key="12">
    <source>
        <dbReference type="Proteomes" id="UP001162164"/>
    </source>
</evidence>
<keyword evidence="2" id="KW-1003">Cell membrane</keyword>
<organism evidence="11 12">
    <name type="scientific">Molorchus minor</name>
    <dbReference type="NCBI Taxonomy" id="1323400"/>
    <lineage>
        <taxon>Eukaryota</taxon>
        <taxon>Metazoa</taxon>
        <taxon>Ecdysozoa</taxon>
        <taxon>Arthropoda</taxon>
        <taxon>Hexapoda</taxon>
        <taxon>Insecta</taxon>
        <taxon>Pterygota</taxon>
        <taxon>Neoptera</taxon>
        <taxon>Endopterygota</taxon>
        <taxon>Coleoptera</taxon>
        <taxon>Polyphaga</taxon>
        <taxon>Cucujiformia</taxon>
        <taxon>Chrysomeloidea</taxon>
        <taxon>Cerambycidae</taxon>
        <taxon>Lamiinae</taxon>
        <taxon>Monochamini</taxon>
        <taxon>Molorchus</taxon>
    </lineage>
</organism>
<dbReference type="EMBL" id="JAPWTJ010000971">
    <property type="protein sequence ID" value="KAJ8974557.1"/>
    <property type="molecule type" value="Genomic_DNA"/>
</dbReference>
<evidence type="ECO:0000256" key="9">
    <source>
        <dbReference type="ARBA" id="ARBA00023224"/>
    </source>
</evidence>
<keyword evidence="7 10" id="KW-0472">Membrane</keyword>
<evidence type="ECO:0000256" key="5">
    <source>
        <dbReference type="ARBA" id="ARBA00022725"/>
    </source>
</evidence>
<keyword evidence="8 10" id="KW-0675">Receptor</keyword>
<protein>
    <recommendedName>
        <fullName evidence="10">Odorant receptor</fullName>
    </recommendedName>
</protein>
<sequence>MHTYSDRRCALLVTYRPRHWILHRPAWSVATRGIDDMAEGSSGKWNVPQLEFKEIVGTNVRFLYVFGNIIPEFRTKGQTVWYLVYAVTFVGSIYVSMLTSEVINMVVVMGDLEKMTEASFLALTHMIQVGKLYYIYKYRNRLGSLIKSIDRYEFRPRSIYQYNTLKEYIRDSKRITNTFLSACVVTCAFWSLYPFTVEEELRLPLAGWYPFDTSKSPAFEITFVYQAVASTINGLSNICLDTLMSGLIMVVCAQFNILNDSLKNLREYSKDELDVNARFRKEMSVELQNKMDEKLWECVVHHRYILEYAFQFASEVTFLFTYSILGQFIVSVIIICITLFEITLLPWGSLKFFSLILYQLCMLLEIFLLCYYGNKVIVESMELTKCAYHDDWIDCSTKFKRNLLFFMTRSQVPLKLTAGGFFTLSLDTFVKASLHIGTSYGSHLTCLPFQILKSSYSYFAVLNRVHSKKI</sequence>
<keyword evidence="4 10" id="KW-0812">Transmembrane</keyword>
<feature type="transmembrane region" description="Helical" evidence="10">
    <location>
        <begin position="175"/>
        <end position="193"/>
    </location>
</feature>
<keyword evidence="9 10" id="KW-0807">Transducer</keyword>
<feature type="transmembrane region" description="Helical" evidence="10">
    <location>
        <begin position="319"/>
        <end position="340"/>
    </location>
</feature>